<evidence type="ECO:0000313" key="1">
    <source>
        <dbReference type="EMBL" id="KON63017.1"/>
    </source>
</evidence>
<dbReference type="OrthoDB" id="6716726at2"/>
<dbReference type="STRING" id="33995.KOEU_34990"/>
<accession>A0A0M0ECM5</accession>
<dbReference type="PATRIC" id="fig|33995.3.peg.3872"/>
<evidence type="ECO:0000313" key="2">
    <source>
        <dbReference type="Proteomes" id="UP000037566"/>
    </source>
</evidence>
<dbReference type="AlphaFoldDB" id="A0A0M0ECM5"/>
<protein>
    <submittedName>
        <fullName evidence="1">Uncharacterized protein</fullName>
    </submittedName>
</protein>
<dbReference type="EMBL" id="LHUQ01000048">
    <property type="protein sequence ID" value="KON63017.1"/>
    <property type="molecule type" value="Genomic_DNA"/>
</dbReference>
<reference evidence="1" key="1">
    <citation type="submission" date="2015-08" db="EMBL/GenBank/DDBJ databases">
        <title>Draft genome sequence of Komagataeibacter europaeus CECT 8546 a cellulose producer strain from vinegar produced by the traditional method.</title>
        <authorList>
            <person name="Poehlein A."/>
            <person name="Valera M.J."/>
            <person name="Haack F.S."/>
            <person name="Mas A."/>
            <person name="Daniel R."/>
            <person name="Streit W.R."/>
            <person name="Mateo E."/>
        </authorList>
    </citation>
    <scope>NUCLEOTIDE SEQUENCE [LARGE SCALE GENOMIC DNA]</scope>
    <source>
        <strain evidence="1">CECT 8546</strain>
    </source>
</reference>
<sequence>MISILKIRLLLRRAFRSLKRRILISEFFTLDPYMFEILPFHYSDWFHFGLTEDVPPDNIMDARYCEINPYQKSIDY</sequence>
<comment type="caution">
    <text evidence="1">The sequence shown here is derived from an EMBL/GenBank/DDBJ whole genome shotgun (WGS) entry which is preliminary data.</text>
</comment>
<keyword evidence="2" id="KW-1185">Reference proteome</keyword>
<gene>
    <name evidence="1" type="ORF">KOEU_34990</name>
</gene>
<dbReference type="Proteomes" id="UP000037566">
    <property type="component" value="Unassembled WGS sequence"/>
</dbReference>
<proteinExistence type="predicted"/>
<organism evidence="1 2">
    <name type="scientific">Komagataeibacter europaeus</name>
    <name type="common">Gluconacetobacter europaeus</name>
    <dbReference type="NCBI Taxonomy" id="33995"/>
    <lineage>
        <taxon>Bacteria</taxon>
        <taxon>Pseudomonadati</taxon>
        <taxon>Pseudomonadota</taxon>
        <taxon>Alphaproteobacteria</taxon>
        <taxon>Acetobacterales</taxon>
        <taxon>Acetobacteraceae</taxon>
        <taxon>Komagataeibacter</taxon>
    </lineage>
</organism>
<name>A0A0M0ECM5_KOMEU</name>